<dbReference type="Proteomes" id="UP000030826">
    <property type="component" value="Unassembled WGS sequence"/>
</dbReference>
<evidence type="ECO:0000256" key="1">
    <source>
        <dbReference type="SAM" id="MobiDB-lite"/>
    </source>
</evidence>
<dbReference type="PIRSF" id="PIRSF028704">
    <property type="entry name" value="UPC028704"/>
    <property type="match status" value="1"/>
</dbReference>
<keyword evidence="2" id="KW-0812">Transmembrane</keyword>
<sequence length="404" mass="44572">MSAYDSVFLRPERDYRIDFFRGVALVMIFINHIPGVLWENFTSRNFGFSDSAEVFVFLAGVASAFAYGRLFLEGSPLIASLKAARRAGVLYLVHIALTMAVISLFIWFALALGKGDILRQIGLGPLLTQPLDALYGIATLGNQLGYLNILPLYAALLLMLPLMLLGIRWIGLKGFLVASLAVWLVFGLARINIPNYPNAGGWFFNPFSWQLIFALGLYTGFQKLRGQPALPYSPRLYVMALGFLAFAWAFVGFGWWSVERMIPLPSLFVGFDKTYASIPRLLHLVALVYVFAHAPKMSPFSRVGAANPLTMLGRHSLPVFAVGTFLSLLAQALRFGNETTLAYDTALVTGGLAIQFALARYLDWWHVASKPQKAVRASNAASREEQPRDAQPAQAMAPAARRTP</sequence>
<feature type="transmembrane region" description="Helical" evidence="2">
    <location>
        <begin position="278"/>
        <end position="295"/>
    </location>
</feature>
<dbReference type="Pfam" id="PF10129">
    <property type="entry name" value="OpgC_C"/>
    <property type="match status" value="1"/>
</dbReference>
<feature type="region of interest" description="Disordered" evidence="1">
    <location>
        <begin position="376"/>
        <end position="404"/>
    </location>
</feature>
<name>A0A0B1Q1M1_9HYPH</name>
<dbReference type="EMBL" id="JRFJ01000006">
    <property type="protein sequence ID" value="KHJ53366.1"/>
    <property type="molecule type" value="Genomic_DNA"/>
</dbReference>
<protein>
    <submittedName>
        <fullName evidence="3">OpgC protein</fullName>
    </submittedName>
</protein>
<feature type="transmembrane region" description="Helical" evidence="2">
    <location>
        <begin position="238"/>
        <end position="258"/>
    </location>
</feature>
<feature type="transmembrane region" description="Helical" evidence="2">
    <location>
        <begin position="316"/>
        <end position="335"/>
    </location>
</feature>
<feature type="transmembrane region" description="Helical" evidence="2">
    <location>
        <begin position="89"/>
        <end position="110"/>
    </location>
</feature>
<gene>
    <name evidence="3" type="ORF">LA66_18380</name>
</gene>
<reference evidence="3 4" key="1">
    <citation type="submission" date="2014-09" db="EMBL/GenBank/DDBJ databases">
        <title>Isolation and characterization of Aurantimonas altamirensis ON-56566 from clinical sample following a dog bite.</title>
        <authorList>
            <person name="Eshaghi A."/>
            <person name="Li A."/>
            <person name="Shahinas D."/>
            <person name="Bahn P."/>
            <person name="Kus J.V."/>
            <person name="Patel S.N."/>
        </authorList>
    </citation>
    <scope>NUCLEOTIDE SEQUENCE [LARGE SCALE GENOMIC DNA]</scope>
    <source>
        <strain evidence="3 4">ON-56566</strain>
    </source>
</reference>
<evidence type="ECO:0000313" key="3">
    <source>
        <dbReference type="EMBL" id="KHJ53366.1"/>
    </source>
</evidence>
<organism evidence="3 4">
    <name type="scientific">Aureimonas altamirensis</name>
    <dbReference type="NCBI Taxonomy" id="370622"/>
    <lineage>
        <taxon>Bacteria</taxon>
        <taxon>Pseudomonadati</taxon>
        <taxon>Pseudomonadota</taxon>
        <taxon>Alphaproteobacteria</taxon>
        <taxon>Hyphomicrobiales</taxon>
        <taxon>Aurantimonadaceae</taxon>
        <taxon>Aureimonas</taxon>
    </lineage>
</organism>
<feature type="transmembrane region" description="Helical" evidence="2">
    <location>
        <begin position="174"/>
        <end position="193"/>
    </location>
</feature>
<keyword evidence="2" id="KW-1133">Transmembrane helix</keyword>
<feature type="transmembrane region" description="Helical" evidence="2">
    <location>
        <begin position="199"/>
        <end position="218"/>
    </location>
</feature>
<dbReference type="InterPro" id="IPR014550">
    <property type="entry name" value="UCP028704_OpgC"/>
</dbReference>
<dbReference type="AlphaFoldDB" id="A0A0B1Q1M1"/>
<feature type="transmembrane region" description="Helical" evidence="2">
    <location>
        <begin position="341"/>
        <end position="362"/>
    </location>
</feature>
<feature type="compositionally biased region" description="Low complexity" evidence="1">
    <location>
        <begin position="389"/>
        <end position="404"/>
    </location>
</feature>
<feature type="transmembrane region" description="Helical" evidence="2">
    <location>
        <begin position="50"/>
        <end position="68"/>
    </location>
</feature>
<dbReference type="RefSeq" id="WP_039195487.1">
    <property type="nucleotide sequence ID" value="NZ_JRFJ01000006.1"/>
</dbReference>
<feature type="transmembrane region" description="Helical" evidence="2">
    <location>
        <begin position="149"/>
        <end position="167"/>
    </location>
</feature>
<comment type="caution">
    <text evidence="3">The sequence shown here is derived from an EMBL/GenBank/DDBJ whole genome shotgun (WGS) entry which is preliminary data.</text>
</comment>
<accession>A0A0B1Q1M1</accession>
<evidence type="ECO:0000256" key="2">
    <source>
        <dbReference type="SAM" id="Phobius"/>
    </source>
</evidence>
<dbReference type="OrthoDB" id="9775975at2"/>
<dbReference type="STRING" id="370622.LA66_18380"/>
<feature type="transmembrane region" description="Helical" evidence="2">
    <location>
        <begin position="19"/>
        <end position="38"/>
    </location>
</feature>
<proteinExistence type="predicted"/>
<dbReference type="PANTHER" id="PTHR38592:SF3">
    <property type="entry name" value="BLL4819 PROTEIN"/>
    <property type="match status" value="1"/>
</dbReference>
<keyword evidence="2" id="KW-0472">Membrane</keyword>
<dbReference type="PANTHER" id="PTHR38592">
    <property type="entry name" value="BLL4819 PROTEIN"/>
    <property type="match status" value="1"/>
</dbReference>
<evidence type="ECO:0000313" key="4">
    <source>
        <dbReference type="Proteomes" id="UP000030826"/>
    </source>
</evidence>